<name>A0AAD2FMJ5_9STRA</name>
<dbReference type="AlphaFoldDB" id="A0AAD2FMJ5"/>
<evidence type="ECO:0000256" key="1">
    <source>
        <dbReference type="SAM" id="MobiDB-lite"/>
    </source>
</evidence>
<dbReference type="EMBL" id="CAKOGP040001557">
    <property type="protein sequence ID" value="CAJ1945987.1"/>
    <property type="molecule type" value="Genomic_DNA"/>
</dbReference>
<sequence length="186" mass="21044">MNSQSSPLNKEESSHDQRIHVSSNMEPDVAQQFIAEIGFSSFFYPTSNAPRQQNRNKEHASPNSERIAPSSSPIAFGQRINGYNVLDSFQLVKDQNGLSWWYDTSDDSDDDTEQQRCHLTRDINTKARKNQRTTTDIDLDWLSLFERVPQGIGASYSTPPGLAATSYQHKASNTFLFAKMIPQQLI</sequence>
<organism evidence="2 3">
    <name type="scientific">Cylindrotheca closterium</name>
    <dbReference type="NCBI Taxonomy" id="2856"/>
    <lineage>
        <taxon>Eukaryota</taxon>
        <taxon>Sar</taxon>
        <taxon>Stramenopiles</taxon>
        <taxon>Ochrophyta</taxon>
        <taxon>Bacillariophyta</taxon>
        <taxon>Bacillariophyceae</taxon>
        <taxon>Bacillariophycidae</taxon>
        <taxon>Bacillariales</taxon>
        <taxon>Bacillariaceae</taxon>
        <taxon>Cylindrotheca</taxon>
    </lineage>
</organism>
<gene>
    <name evidence="2" type="ORF">CYCCA115_LOCUS10129</name>
</gene>
<feature type="region of interest" description="Disordered" evidence="1">
    <location>
        <begin position="46"/>
        <end position="73"/>
    </location>
</feature>
<dbReference type="Proteomes" id="UP001295423">
    <property type="component" value="Unassembled WGS sequence"/>
</dbReference>
<comment type="caution">
    <text evidence="2">The sequence shown here is derived from an EMBL/GenBank/DDBJ whole genome shotgun (WGS) entry which is preliminary data.</text>
</comment>
<evidence type="ECO:0000313" key="3">
    <source>
        <dbReference type="Proteomes" id="UP001295423"/>
    </source>
</evidence>
<proteinExistence type="predicted"/>
<reference evidence="2" key="1">
    <citation type="submission" date="2023-08" db="EMBL/GenBank/DDBJ databases">
        <authorList>
            <person name="Audoor S."/>
            <person name="Bilcke G."/>
        </authorList>
    </citation>
    <scope>NUCLEOTIDE SEQUENCE</scope>
</reference>
<feature type="compositionally biased region" description="Polar residues" evidence="1">
    <location>
        <begin position="61"/>
        <end position="73"/>
    </location>
</feature>
<accession>A0AAD2FMJ5</accession>
<protein>
    <submittedName>
        <fullName evidence="2">Uncharacterized protein</fullName>
    </submittedName>
</protein>
<evidence type="ECO:0000313" key="2">
    <source>
        <dbReference type="EMBL" id="CAJ1945987.1"/>
    </source>
</evidence>
<keyword evidence="3" id="KW-1185">Reference proteome</keyword>